<dbReference type="Proteomes" id="UP000076405">
    <property type="component" value="Chromosome"/>
</dbReference>
<evidence type="ECO:0000313" key="2">
    <source>
        <dbReference type="Proteomes" id="UP000076405"/>
    </source>
</evidence>
<reference evidence="1 2" key="1">
    <citation type="journal article" date="2016" name="PLoS ONE">
        <title>The Identification of Novel Diagnostic Marker Genes for the Detection of Beer Spoiling Pediococcus damnosus Strains Using the BlAst Diagnostic Gene findEr.</title>
        <authorList>
            <person name="Behr J."/>
            <person name="Geissler A.J."/>
            <person name="Schmid J."/>
            <person name="Zehe A."/>
            <person name="Vogel R.F."/>
        </authorList>
    </citation>
    <scope>NUCLEOTIDE SEQUENCE [LARGE SCALE GENOMIC DNA]</scope>
    <source>
        <strain evidence="1 2">TMW 2.1533</strain>
    </source>
</reference>
<sequence>MVSVHNKSLSDSSKVNTNQIFSLDYTPQANRNVEMLGQLDEETFYQVAQNVLFSFDFPF</sequence>
<dbReference type="SUPFAM" id="SSF50118">
    <property type="entry name" value="Cell growth inhibitor/plasmid maintenance toxic component"/>
    <property type="match status" value="1"/>
</dbReference>
<dbReference type="EMBL" id="CP012275">
    <property type="protein sequence ID" value="AMV63239.1"/>
    <property type="molecule type" value="Genomic_DNA"/>
</dbReference>
<organism evidence="1 2">
    <name type="scientific">Pediococcus damnosus</name>
    <dbReference type="NCBI Taxonomy" id="51663"/>
    <lineage>
        <taxon>Bacteria</taxon>
        <taxon>Bacillati</taxon>
        <taxon>Bacillota</taxon>
        <taxon>Bacilli</taxon>
        <taxon>Lactobacillales</taxon>
        <taxon>Lactobacillaceae</taxon>
        <taxon>Pediococcus</taxon>
    </lineage>
</organism>
<accession>A0AAC9B2M3</accession>
<evidence type="ECO:0000313" key="1">
    <source>
        <dbReference type="EMBL" id="AMV63239.1"/>
    </source>
</evidence>
<dbReference type="AlphaFoldDB" id="A0AAC9B2M3"/>
<protein>
    <submittedName>
        <fullName evidence="1">Uncharacterized protein</fullName>
    </submittedName>
</protein>
<name>A0AAC9B2M3_9LACO</name>
<proteinExistence type="predicted"/>
<gene>
    <name evidence="1" type="ORF">ADU70_1769</name>
</gene>